<evidence type="ECO:0000256" key="4">
    <source>
        <dbReference type="ARBA" id="ARBA00011529"/>
    </source>
</evidence>
<keyword evidence="7" id="KW-0564">Palmitate</keyword>
<feature type="transmembrane region" description="Helical" evidence="9">
    <location>
        <begin position="69"/>
        <end position="87"/>
    </location>
</feature>
<accession>A0A0K9F5F3</accession>
<comment type="similarity">
    <text evidence="3">Belongs to the PstS family.</text>
</comment>
<dbReference type="Gene3D" id="3.40.190.10">
    <property type="entry name" value="Periplasmic binding protein-like II"/>
    <property type="match status" value="2"/>
</dbReference>
<feature type="domain" description="PBP" evidence="10">
    <location>
        <begin position="134"/>
        <end position="372"/>
    </location>
</feature>
<dbReference type="InterPro" id="IPR024370">
    <property type="entry name" value="PBP_domain"/>
</dbReference>
<feature type="transmembrane region" description="Helical" evidence="9">
    <location>
        <begin position="12"/>
        <end position="33"/>
    </location>
</feature>
<dbReference type="InterPro" id="IPR050811">
    <property type="entry name" value="Phosphate_ABC_transporter"/>
</dbReference>
<keyword evidence="5" id="KW-0813">Transport</keyword>
<dbReference type="GO" id="GO:0005886">
    <property type="term" value="C:plasma membrane"/>
    <property type="evidence" value="ECO:0007669"/>
    <property type="project" value="UniProtKB-SubCell"/>
</dbReference>
<name>A0A0K9F5F3_9BACI</name>
<keyword evidence="9" id="KW-0472">Membrane</keyword>
<organism evidence="11 12">
    <name type="scientific">Lysinibacillus xylanilyticus</name>
    <dbReference type="NCBI Taxonomy" id="582475"/>
    <lineage>
        <taxon>Bacteria</taxon>
        <taxon>Bacillati</taxon>
        <taxon>Bacillota</taxon>
        <taxon>Bacilli</taxon>
        <taxon>Bacillales</taxon>
        <taxon>Bacillaceae</taxon>
        <taxon>Lysinibacillus</taxon>
    </lineage>
</organism>
<evidence type="ECO:0000313" key="11">
    <source>
        <dbReference type="EMBL" id="KMY29755.1"/>
    </source>
</evidence>
<dbReference type="AlphaFoldDB" id="A0A0K9F5F3"/>
<comment type="subunit">
    <text evidence="4">The complex is composed of two ATP-binding proteins (PstB), two transmembrane proteins (PstC and PstA) and a solute-binding protein (PstS).</text>
</comment>
<comment type="subcellular location">
    <subcellularLocation>
        <location evidence="2">Cell membrane</location>
        <topology evidence="2">Lipid-anchor</topology>
    </subcellularLocation>
</comment>
<keyword evidence="5" id="KW-0592">Phosphate transport</keyword>
<evidence type="ECO:0000256" key="1">
    <source>
        <dbReference type="ARBA" id="ARBA00002841"/>
    </source>
</evidence>
<evidence type="ECO:0000256" key="2">
    <source>
        <dbReference type="ARBA" id="ARBA00004193"/>
    </source>
</evidence>
<dbReference type="PANTHER" id="PTHR30570:SF1">
    <property type="entry name" value="PHOSPHATE-BINDING PROTEIN PSTS"/>
    <property type="match status" value="1"/>
</dbReference>
<reference evidence="12" key="1">
    <citation type="submission" date="2015-07" db="EMBL/GenBank/DDBJ databases">
        <authorList>
            <consortium name="Consortium for Microbial Forensics and Genomics (microFORGE)"/>
            <person name="Knight B.M."/>
            <person name="Roberts D.P."/>
            <person name="Lin D."/>
            <person name="Hari K."/>
            <person name="Fletcher J."/>
            <person name="Melcher U."/>
            <person name="Blagden T."/>
            <person name="Winegar R.A."/>
        </authorList>
    </citation>
    <scope>NUCLEOTIDE SEQUENCE [LARGE SCALE GENOMIC DNA]</scope>
    <source>
        <strain evidence="12">DSM 23493</strain>
    </source>
</reference>
<evidence type="ECO:0000313" key="12">
    <source>
        <dbReference type="Proteomes" id="UP000037326"/>
    </source>
</evidence>
<dbReference type="Proteomes" id="UP000037326">
    <property type="component" value="Unassembled WGS sequence"/>
</dbReference>
<evidence type="ECO:0000256" key="9">
    <source>
        <dbReference type="SAM" id="Phobius"/>
    </source>
</evidence>
<dbReference type="GO" id="GO:0006817">
    <property type="term" value="P:phosphate ion transport"/>
    <property type="evidence" value="ECO:0007669"/>
    <property type="project" value="UniProtKB-KW"/>
</dbReference>
<gene>
    <name evidence="11" type="ORF">ACZ11_21980</name>
</gene>
<keyword evidence="6" id="KW-0732">Signal</keyword>
<comment type="function">
    <text evidence="1">Part of the ABC transporter complex PstSACB involved in phosphate import.</text>
</comment>
<keyword evidence="8" id="KW-0449">Lipoprotein</keyword>
<evidence type="ECO:0000256" key="8">
    <source>
        <dbReference type="ARBA" id="ARBA00023288"/>
    </source>
</evidence>
<evidence type="ECO:0000256" key="3">
    <source>
        <dbReference type="ARBA" id="ARBA00008725"/>
    </source>
</evidence>
<dbReference type="PANTHER" id="PTHR30570">
    <property type="entry name" value="PERIPLASMIC PHOSPHATE BINDING COMPONENT OF PHOSPHATE ABC TRANSPORTER"/>
    <property type="match status" value="1"/>
</dbReference>
<evidence type="ECO:0000256" key="7">
    <source>
        <dbReference type="ARBA" id="ARBA00023139"/>
    </source>
</evidence>
<evidence type="ECO:0000256" key="5">
    <source>
        <dbReference type="ARBA" id="ARBA00022592"/>
    </source>
</evidence>
<sequence length="388" mass="43351">MEVEPLIMKVLQSLFVLIGLLFFTGVVALYVIISGGLHFRGLLLTVPICLFVLFVCLIFNWLTTTKRKIWLAGVMGITLLIASIKPIQHYYKMSIPTVDAEVNVLVYQPFTEQNKVVKSDSKASLQLVESLPRLDGATAMYPLYAAFVEATYPKGNYPYDRSRVMVSRTLEAYQNLISGEVDLIFVAAPSESQKRQAEMKGLTFDMTPIGREAFVFFVNHKNSVENLSLEQFKQIYAGKITNWHEVGGENAAIRAFQRPADSGSQTALESIMGDTPIMEAPAENVATGMGGIIHEVSQYRNYKNAIGYTFRFYSTEMVNNKEIKLLSIDGIAPTKENIRNGTYPLVSEFYAVTAGTDNPNVKKFIDWIVSDEGQALVEKVGYVRVEND</sequence>
<dbReference type="PATRIC" id="fig|582475.4.peg.3511"/>
<evidence type="ECO:0000256" key="6">
    <source>
        <dbReference type="ARBA" id="ARBA00022729"/>
    </source>
</evidence>
<keyword evidence="9" id="KW-1133">Transmembrane helix</keyword>
<feature type="transmembrane region" description="Helical" evidence="9">
    <location>
        <begin position="39"/>
        <end position="62"/>
    </location>
</feature>
<dbReference type="EMBL" id="LFXJ01000010">
    <property type="protein sequence ID" value="KMY29755.1"/>
    <property type="molecule type" value="Genomic_DNA"/>
</dbReference>
<dbReference type="SUPFAM" id="SSF53850">
    <property type="entry name" value="Periplasmic binding protein-like II"/>
    <property type="match status" value="1"/>
</dbReference>
<keyword evidence="9" id="KW-0812">Transmembrane</keyword>
<dbReference type="Pfam" id="PF12849">
    <property type="entry name" value="PBP_like_2"/>
    <property type="match status" value="1"/>
</dbReference>
<proteinExistence type="inferred from homology"/>
<evidence type="ECO:0000259" key="10">
    <source>
        <dbReference type="Pfam" id="PF12849"/>
    </source>
</evidence>
<comment type="caution">
    <text evidence="11">The sequence shown here is derived from an EMBL/GenBank/DDBJ whole genome shotgun (WGS) entry which is preliminary data.</text>
</comment>
<protein>
    <submittedName>
        <fullName evidence="11">Membrane protein</fullName>
    </submittedName>
</protein>